<protein>
    <submittedName>
        <fullName evidence="2">Uncharacterized protein</fullName>
    </submittedName>
</protein>
<evidence type="ECO:0000313" key="3">
    <source>
        <dbReference type="Proteomes" id="UP001614264"/>
    </source>
</evidence>
<feature type="compositionally biased region" description="Basic and acidic residues" evidence="1">
    <location>
        <begin position="306"/>
        <end position="318"/>
    </location>
</feature>
<feature type="compositionally biased region" description="Low complexity" evidence="1">
    <location>
        <begin position="452"/>
        <end position="478"/>
    </location>
</feature>
<keyword evidence="3" id="KW-1185">Reference proteome</keyword>
<feature type="compositionally biased region" description="Basic and acidic residues" evidence="1">
    <location>
        <begin position="333"/>
        <end position="365"/>
    </location>
</feature>
<feature type="region of interest" description="Disordered" evidence="1">
    <location>
        <begin position="272"/>
        <end position="538"/>
    </location>
</feature>
<dbReference type="PANTHER" id="PTHR47096">
    <property type="entry name" value="MISSHAPEN LIKE KINASE 1"/>
    <property type="match status" value="1"/>
</dbReference>
<feature type="compositionally biased region" description="Basic and acidic residues" evidence="1">
    <location>
        <begin position="875"/>
        <end position="885"/>
    </location>
</feature>
<feature type="region of interest" description="Disordered" evidence="1">
    <location>
        <begin position="863"/>
        <end position="885"/>
    </location>
</feature>
<feature type="compositionally biased region" description="Basic and acidic residues" evidence="1">
    <location>
        <begin position="282"/>
        <end position="292"/>
    </location>
</feature>
<comment type="caution">
    <text evidence="2">The sequence shown here is derived from an EMBL/GenBank/DDBJ whole genome shotgun (WGS) entry which is preliminary data.</text>
</comment>
<feature type="region of interest" description="Disordered" evidence="1">
    <location>
        <begin position="1"/>
        <end position="37"/>
    </location>
</feature>
<feature type="compositionally biased region" description="Basic and acidic residues" evidence="1">
    <location>
        <begin position="479"/>
        <end position="513"/>
    </location>
</feature>
<feature type="compositionally biased region" description="Basic and acidic residues" evidence="1">
    <location>
        <begin position="189"/>
        <end position="198"/>
    </location>
</feature>
<feature type="region of interest" description="Disordered" evidence="1">
    <location>
        <begin position="86"/>
        <end position="108"/>
    </location>
</feature>
<dbReference type="PANTHER" id="PTHR47096:SF1">
    <property type="entry name" value="MISSHAPEN LIKE KINASE 1"/>
    <property type="match status" value="1"/>
</dbReference>
<feature type="region of interest" description="Disordered" evidence="1">
    <location>
        <begin position="147"/>
        <end position="254"/>
    </location>
</feature>
<feature type="compositionally biased region" description="Basic and acidic residues" evidence="1">
    <location>
        <begin position="206"/>
        <end position="252"/>
    </location>
</feature>
<proteinExistence type="predicted"/>
<dbReference type="EMBL" id="JBITPR010000057">
    <property type="protein sequence ID" value="MFI7874968.1"/>
    <property type="molecule type" value="Genomic_DNA"/>
</dbReference>
<dbReference type="Proteomes" id="UP001614264">
    <property type="component" value="Unassembled WGS sequence"/>
</dbReference>
<dbReference type="InterPro" id="IPR051700">
    <property type="entry name" value="STE20_Ser-Thr_kinase"/>
</dbReference>
<dbReference type="RefSeq" id="WP_399594595.1">
    <property type="nucleotide sequence ID" value="NZ_JBITPR010000057.1"/>
</dbReference>
<name>A0ABW8BIT5_9ACTN</name>
<evidence type="ECO:0000256" key="1">
    <source>
        <dbReference type="SAM" id="MobiDB-lite"/>
    </source>
</evidence>
<evidence type="ECO:0000313" key="2">
    <source>
        <dbReference type="EMBL" id="MFI7874968.1"/>
    </source>
</evidence>
<gene>
    <name evidence="2" type="ORF">AB4829_30805</name>
</gene>
<accession>A0ABW8BIT5</accession>
<feature type="compositionally biased region" description="Low complexity" evidence="1">
    <location>
        <begin position="9"/>
        <end position="37"/>
    </location>
</feature>
<organism evidence="2 3">
    <name type="scientific">Streptomyces salinarius</name>
    <dbReference type="NCBI Taxonomy" id="2762598"/>
    <lineage>
        <taxon>Bacteria</taxon>
        <taxon>Bacillati</taxon>
        <taxon>Actinomycetota</taxon>
        <taxon>Actinomycetes</taxon>
        <taxon>Kitasatosporales</taxon>
        <taxon>Streptomycetaceae</taxon>
        <taxon>Streptomyces</taxon>
    </lineage>
</organism>
<sequence length="981" mass="103965">MPDRLNQTPGHRTAGAAPARPRPQGRQQPPLASLQAAAGNRAVASAIRRGSGTAIQRATGTAQLPRDAVVARATAPAVDDDLRITPVTETGRPAGGTGRAADPATEQQAAVDEVADQKAKVATASRARADAETDVWKATGEAAEARRKAAGARGRAEKLEGAAGAAELSRTSSLQAEERFTEAAGTAMEKQRTAEERAGGLQNTENGERAAAKAARAEERKYTEAAEEAEKQRVAAEDRAAHFKEQAEDAVRKQQAAEAEVARLKEEARKAKAQQEAAETAARAKAEAEDQALRQAVKAQVEAEAEDKVAQRVKKWAEEAADALKQAGEAEEEARRHEGESKDAEDARKRAADEANACAEDRDTAQEQARAAGDLAARREKDADVAARERGKAEREAARHKEAADKALREADRAQADADRQAHLATERRQQAQAARAEERGHARDAAEAQDRAAAAGQRQLDQRAAQTTATTALSAAKQAREAEEEKAKKAAEEKAKKAAEQKKTKEAAKPDAPETAEQADGAEPAGTGKAGGSRGKGVRQALGAVNSKVKSWVDTVDLWALRASAPYSGTRRSDATQHGDTGTMHDTTVQQLTEGVPNAISDFTGTADNLKALRTSYKKRNESGPASHEHRKGLKSKLGGAMTSGLMLINDFVKGADNIGRVTENVAGAAELGATSGGLVIGFSALTVGRDIKVFKDTRAQREELKKLFGEQVAKRDENLQQVLNTLGEANTALAEKSIALANATTGADARNALEAVEGERARIEDLREHLMGHLASGRDYAVKKKGRKLRRRAINGSGNIARTAAGAVGIAAAAGAVSGGIGAAVVGGTTALALGEGAVEKGLRKANKRYDSVRDYKKHARTTLAQQGTPEPEPPKLDEDGRGRKSDALKEAVMVTHSIKQGKRQLNAQELYAQAAGPAVPVGENVPEDIRSQAREFLRKLKCSPVKHNQTEEQWLDSLNDPDLQTEWEGAIAKALSSS</sequence>
<reference evidence="2 3" key="1">
    <citation type="submission" date="2024-07" db="EMBL/GenBank/DDBJ databases">
        <title>Whole genome sequencing of Prodigiosin pigment-producing Streptomyces salinarius isolated from rhizosphere soil of Arachis hypogaea.</title>
        <authorList>
            <person name="Vidhya A."/>
            <person name="Ramya S."/>
        </authorList>
    </citation>
    <scope>NUCLEOTIDE SEQUENCE [LARGE SCALE GENOMIC DNA]</scope>
    <source>
        <strain evidence="2 3">VRMG2420</strain>
    </source>
</reference>
<feature type="compositionally biased region" description="Basic and acidic residues" evidence="1">
    <location>
        <begin position="376"/>
        <end position="451"/>
    </location>
</feature>